<accession>A0A9D3RLX4</accession>
<protein>
    <submittedName>
        <fullName evidence="2">Uncharacterized protein</fullName>
    </submittedName>
</protein>
<feature type="compositionally biased region" description="Basic and acidic residues" evidence="1">
    <location>
        <begin position="147"/>
        <end position="157"/>
    </location>
</feature>
<dbReference type="Proteomes" id="UP001044222">
    <property type="component" value="Chromosome 17"/>
</dbReference>
<dbReference type="AlphaFoldDB" id="A0A9D3RLX4"/>
<comment type="caution">
    <text evidence="2">The sequence shown here is derived from an EMBL/GenBank/DDBJ whole genome shotgun (WGS) entry which is preliminary data.</text>
</comment>
<feature type="compositionally biased region" description="Polar residues" evidence="1">
    <location>
        <begin position="14"/>
        <end position="40"/>
    </location>
</feature>
<keyword evidence="3" id="KW-1185">Reference proteome</keyword>
<evidence type="ECO:0000313" key="3">
    <source>
        <dbReference type="Proteomes" id="UP001044222"/>
    </source>
</evidence>
<sequence length="187" mass="19655">MESTGASQGDREGSPQQASVSARRSSIDSGYSTVVPQAESQHVGVEDIVWDRSSGAEGSADDESQPVCADEPGPHQAEPGAPGPTEGGTGSRAECEGGPEEGARGAEAQTGGDGQELCSEPDGHREFQTPGGGQMEAVCGETAAEAEITRAENDNDARQSILRRRNSNEYHRPRLTEENPLHNRKTI</sequence>
<dbReference type="EMBL" id="JAFIRN010000017">
    <property type="protein sequence ID" value="KAG5832527.1"/>
    <property type="molecule type" value="Genomic_DNA"/>
</dbReference>
<evidence type="ECO:0000313" key="2">
    <source>
        <dbReference type="EMBL" id="KAG5832527.1"/>
    </source>
</evidence>
<name>A0A9D3RLX4_ANGAN</name>
<feature type="region of interest" description="Disordered" evidence="1">
    <location>
        <begin position="1"/>
        <end position="187"/>
    </location>
</feature>
<reference evidence="2" key="1">
    <citation type="submission" date="2021-01" db="EMBL/GenBank/DDBJ databases">
        <title>A chromosome-scale assembly of European eel, Anguilla anguilla.</title>
        <authorList>
            <person name="Henkel C."/>
            <person name="Jong-Raadsen S.A."/>
            <person name="Dufour S."/>
            <person name="Weltzien F.-A."/>
            <person name="Palstra A.P."/>
            <person name="Pelster B."/>
            <person name="Spaink H.P."/>
            <person name="Van Den Thillart G.E."/>
            <person name="Jansen H."/>
            <person name="Zahm M."/>
            <person name="Klopp C."/>
            <person name="Cedric C."/>
            <person name="Louis A."/>
            <person name="Berthelot C."/>
            <person name="Parey E."/>
            <person name="Roest Crollius H."/>
            <person name="Montfort J."/>
            <person name="Robinson-Rechavi M."/>
            <person name="Bucao C."/>
            <person name="Bouchez O."/>
            <person name="Gislard M."/>
            <person name="Lluch J."/>
            <person name="Milhes M."/>
            <person name="Lampietro C."/>
            <person name="Lopez Roques C."/>
            <person name="Donnadieu C."/>
            <person name="Braasch I."/>
            <person name="Desvignes T."/>
            <person name="Postlethwait J."/>
            <person name="Bobe J."/>
            <person name="Guiguen Y."/>
            <person name="Dirks R."/>
        </authorList>
    </citation>
    <scope>NUCLEOTIDE SEQUENCE</scope>
    <source>
        <strain evidence="2">Tag_6206</strain>
        <tissue evidence="2">Liver</tissue>
    </source>
</reference>
<evidence type="ECO:0000256" key="1">
    <source>
        <dbReference type="SAM" id="MobiDB-lite"/>
    </source>
</evidence>
<gene>
    <name evidence="2" type="ORF">ANANG_G00292100</name>
</gene>
<feature type="compositionally biased region" description="Basic and acidic residues" evidence="1">
    <location>
        <begin position="166"/>
        <end position="181"/>
    </location>
</feature>
<proteinExistence type="predicted"/>
<organism evidence="2 3">
    <name type="scientific">Anguilla anguilla</name>
    <name type="common">European freshwater eel</name>
    <name type="synonym">Muraena anguilla</name>
    <dbReference type="NCBI Taxonomy" id="7936"/>
    <lineage>
        <taxon>Eukaryota</taxon>
        <taxon>Metazoa</taxon>
        <taxon>Chordata</taxon>
        <taxon>Craniata</taxon>
        <taxon>Vertebrata</taxon>
        <taxon>Euteleostomi</taxon>
        <taxon>Actinopterygii</taxon>
        <taxon>Neopterygii</taxon>
        <taxon>Teleostei</taxon>
        <taxon>Anguilliformes</taxon>
        <taxon>Anguillidae</taxon>
        <taxon>Anguilla</taxon>
    </lineage>
</organism>